<keyword evidence="3" id="KW-1185">Reference proteome</keyword>
<evidence type="ECO:0000313" key="3">
    <source>
        <dbReference type="Proteomes" id="UP001221142"/>
    </source>
</evidence>
<evidence type="ECO:0000313" key="2">
    <source>
        <dbReference type="EMBL" id="KAJ7641055.1"/>
    </source>
</evidence>
<dbReference type="Proteomes" id="UP001221142">
    <property type="component" value="Unassembled WGS sequence"/>
</dbReference>
<sequence length="227" mass="25079">MPAVRPEGRKLNENTNARTAIAVTPPHVEPRMHDSLGRVPWLAERVKLLWLGQAWAGCQQCRLWSASGACGHGHYAAESREEDMQRAPTARPPTVKKPMRNVPTKTRPRSITALTNETPPQIGAIYLQVLNPFGVLYISEVLLSRWARGSNERTGNKQMLPDAVNGYNCSRTCASAALAVGIAKRAAGIGSVAHQEHGRSWCRKRVPSRNGPVARSVNQEPRNERKR</sequence>
<proteinExistence type="predicted"/>
<dbReference type="AlphaFoldDB" id="A0AAD7C735"/>
<organism evidence="2 3">
    <name type="scientific">Roridomyces roridus</name>
    <dbReference type="NCBI Taxonomy" id="1738132"/>
    <lineage>
        <taxon>Eukaryota</taxon>
        <taxon>Fungi</taxon>
        <taxon>Dikarya</taxon>
        <taxon>Basidiomycota</taxon>
        <taxon>Agaricomycotina</taxon>
        <taxon>Agaricomycetes</taxon>
        <taxon>Agaricomycetidae</taxon>
        <taxon>Agaricales</taxon>
        <taxon>Marasmiineae</taxon>
        <taxon>Mycenaceae</taxon>
        <taxon>Roridomyces</taxon>
    </lineage>
</organism>
<accession>A0AAD7C735</accession>
<comment type="caution">
    <text evidence="2">The sequence shown here is derived from an EMBL/GenBank/DDBJ whole genome shotgun (WGS) entry which is preliminary data.</text>
</comment>
<name>A0AAD7C735_9AGAR</name>
<reference evidence="2" key="1">
    <citation type="submission" date="2023-03" db="EMBL/GenBank/DDBJ databases">
        <title>Massive genome expansion in bonnet fungi (Mycena s.s.) driven by repeated elements and novel gene families across ecological guilds.</title>
        <authorList>
            <consortium name="Lawrence Berkeley National Laboratory"/>
            <person name="Harder C.B."/>
            <person name="Miyauchi S."/>
            <person name="Viragh M."/>
            <person name="Kuo A."/>
            <person name="Thoen E."/>
            <person name="Andreopoulos B."/>
            <person name="Lu D."/>
            <person name="Skrede I."/>
            <person name="Drula E."/>
            <person name="Henrissat B."/>
            <person name="Morin E."/>
            <person name="Kohler A."/>
            <person name="Barry K."/>
            <person name="LaButti K."/>
            <person name="Morin E."/>
            <person name="Salamov A."/>
            <person name="Lipzen A."/>
            <person name="Mereny Z."/>
            <person name="Hegedus B."/>
            <person name="Baldrian P."/>
            <person name="Stursova M."/>
            <person name="Weitz H."/>
            <person name="Taylor A."/>
            <person name="Grigoriev I.V."/>
            <person name="Nagy L.G."/>
            <person name="Martin F."/>
            <person name="Kauserud H."/>
        </authorList>
    </citation>
    <scope>NUCLEOTIDE SEQUENCE</scope>
    <source>
        <strain evidence="2">9284</strain>
    </source>
</reference>
<feature type="region of interest" description="Disordered" evidence="1">
    <location>
        <begin position="198"/>
        <end position="227"/>
    </location>
</feature>
<protein>
    <submittedName>
        <fullName evidence="2">Uncharacterized protein</fullName>
    </submittedName>
</protein>
<evidence type="ECO:0000256" key="1">
    <source>
        <dbReference type="SAM" id="MobiDB-lite"/>
    </source>
</evidence>
<gene>
    <name evidence="2" type="ORF">FB45DRAFT_862319</name>
</gene>
<feature type="region of interest" description="Disordered" evidence="1">
    <location>
        <begin position="81"/>
        <end position="105"/>
    </location>
</feature>
<dbReference type="EMBL" id="JARKIF010000004">
    <property type="protein sequence ID" value="KAJ7641055.1"/>
    <property type="molecule type" value="Genomic_DNA"/>
</dbReference>